<keyword evidence="1" id="KW-0678">Repressor</keyword>
<evidence type="ECO:0000256" key="1">
    <source>
        <dbReference type="ARBA" id="ARBA00022491"/>
    </source>
</evidence>
<dbReference type="Pfam" id="PF00440">
    <property type="entry name" value="TetR_N"/>
    <property type="match status" value="1"/>
</dbReference>
<proteinExistence type="predicted"/>
<dbReference type="KEGG" id="bur:Bcep18194_B1179"/>
<dbReference type="Pfam" id="PF21306">
    <property type="entry name" value="TetR_C_40"/>
    <property type="match status" value="1"/>
</dbReference>
<evidence type="ECO:0000256" key="5">
    <source>
        <dbReference type="PROSITE-ProRule" id="PRU00335"/>
    </source>
</evidence>
<keyword evidence="3 5" id="KW-0238">DNA-binding</keyword>
<dbReference type="PRINTS" id="PR00455">
    <property type="entry name" value="HTHTETR"/>
</dbReference>
<dbReference type="PROSITE" id="PS01081">
    <property type="entry name" value="HTH_TETR_1"/>
    <property type="match status" value="1"/>
</dbReference>
<dbReference type="Proteomes" id="UP000002705">
    <property type="component" value="Chromosome 2"/>
</dbReference>
<dbReference type="EMBL" id="CP000152">
    <property type="protein sequence ID" value="ABB11293.1"/>
    <property type="molecule type" value="Genomic_DNA"/>
</dbReference>
<feature type="domain" description="HTH tetR-type" evidence="7">
    <location>
        <begin position="92"/>
        <end position="152"/>
    </location>
</feature>
<keyword evidence="4" id="KW-0804">Transcription</keyword>
<evidence type="ECO:0000256" key="4">
    <source>
        <dbReference type="ARBA" id="ARBA00023163"/>
    </source>
</evidence>
<dbReference type="Gene3D" id="1.10.357.10">
    <property type="entry name" value="Tetracycline Repressor, domain 2"/>
    <property type="match status" value="1"/>
</dbReference>
<dbReference type="GO" id="GO:0003677">
    <property type="term" value="F:DNA binding"/>
    <property type="evidence" value="ECO:0007669"/>
    <property type="project" value="UniProtKB-UniRule"/>
</dbReference>
<feature type="DNA-binding region" description="H-T-H motif" evidence="5">
    <location>
        <begin position="115"/>
        <end position="134"/>
    </location>
</feature>
<dbReference type="InterPro" id="IPR050624">
    <property type="entry name" value="HTH-type_Tx_Regulator"/>
</dbReference>
<feature type="compositionally biased region" description="Low complexity" evidence="6">
    <location>
        <begin position="49"/>
        <end position="60"/>
    </location>
</feature>
<dbReference type="PATRIC" id="fig|482957.22.peg.4849"/>
<name>Q397R8_BURL3</name>
<keyword evidence="2" id="KW-0805">Transcription regulation</keyword>
<dbReference type="HOGENOM" id="CLU_069356_0_1_4"/>
<dbReference type="PANTHER" id="PTHR43479">
    <property type="entry name" value="ACREF/ENVCD OPERON REPRESSOR-RELATED"/>
    <property type="match status" value="1"/>
</dbReference>
<sequence>MKPFLSQRRCAGMEIVSVRGSAASSERRASANLAYEMDDRTKPRAVTRTKTAPKPAAPKTSSVRKTRTKAPAKAPLHSDSDAPMPRGMRSRLATRSKLIEAAHTLMAEKGFDLCTIEEITRQADVGFGSFYNHFESKDEIAKAVFAQRASEIGVITDEISARETDRAVAISHVQKMFLTKAVHDPVWGRFIVRAQDSHRQMNETFVVRASKDIGNGTEQKRFSIQYIDTAADITIAALISAMTRILDGGPSAQITAETVECLMRLYGVAPDEARRLAEMPLPDYVTDFFK</sequence>
<dbReference type="PROSITE" id="PS50977">
    <property type="entry name" value="HTH_TETR_2"/>
    <property type="match status" value="1"/>
</dbReference>
<evidence type="ECO:0000313" key="9">
    <source>
        <dbReference type="Proteomes" id="UP000002705"/>
    </source>
</evidence>
<dbReference type="PANTHER" id="PTHR43479:SF11">
    <property type="entry name" value="ACREF_ENVCD OPERON REPRESSOR-RELATED"/>
    <property type="match status" value="1"/>
</dbReference>
<evidence type="ECO:0000256" key="3">
    <source>
        <dbReference type="ARBA" id="ARBA00023125"/>
    </source>
</evidence>
<organism evidence="8 9">
    <name type="scientific">Burkholderia lata (strain ATCC 17760 / DSM 23089 / LMG 22485 / NCIMB 9086 / R18194 / 383)</name>
    <dbReference type="NCBI Taxonomy" id="482957"/>
    <lineage>
        <taxon>Bacteria</taxon>
        <taxon>Pseudomonadati</taxon>
        <taxon>Pseudomonadota</taxon>
        <taxon>Betaproteobacteria</taxon>
        <taxon>Burkholderiales</taxon>
        <taxon>Burkholderiaceae</taxon>
        <taxon>Burkholderia</taxon>
        <taxon>Burkholderia cepacia complex</taxon>
    </lineage>
</organism>
<feature type="region of interest" description="Disordered" evidence="6">
    <location>
        <begin position="19"/>
        <end position="88"/>
    </location>
</feature>
<dbReference type="InterPro" id="IPR023772">
    <property type="entry name" value="DNA-bd_HTH_TetR-type_CS"/>
</dbReference>
<accession>Q397R8</accession>
<dbReference type="AlphaFoldDB" id="Q397R8"/>
<gene>
    <name evidence="8" type="ordered locus">Bcep18194_B1179</name>
</gene>
<reference evidence="8" key="1">
    <citation type="submission" date="2005-10" db="EMBL/GenBank/DDBJ databases">
        <title>Complete sequence of chromosome 2 of Burkholderia sp. 383.</title>
        <authorList>
            <consortium name="US DOE Joint Genome Institute"/>
            <person name="Copeland A."/>
            <person name="Lucas S."/>
            <person name="Lapidus A."/>
            <person name="Barry K."/>
            <person name="Detter J.C."/>
            <person name="Glavina T."/>
            <person name="Hammon N."/>
            <person name="Israni S."/>
            <person name="Pitluck S."/>
            <person name="Chain P."/>
            <person name="Malfatti S."/>
            <person name="Shin M."/>
            <person name="Vergez L."/>
            <person name="Schmutz J."/>
            <person name="Larimer F."/>
            <person name="Land M."/>
            <person name="Kyrpides N."/>
            <person name="Lykidis A."/>
            <person name="Richardson P."/>
        </authorList>
    </citation>
    <scope>NUCLEOTIDE SEQUENCE [LARGE SCALE GENOMIC DNA]</scope>
    <source>
        <strain evidence="8">383</strain>
    </source>
</reference>
<evidence type="ECO:0000313" key="8">
    <source>
        <dbReference type="EMBL" id="ABB11293.1"/>
    </source>
</evidence>
<keyword evidence="9" id="KW-1185">Reference proteome</keyword>
<feature type="compositionally biased region" description="Low complexity" evidence="6">
    <location>
        <begin position="19"/>
        <end position="34"/>
    </location>
</feature>
<dbReference type="InterPro" id="IPR049513">
    <property type="entry name" value="TetR_C_40"/>
</dbReference>
<dbReference type="InterPro" id="IPR001647">
    <property type="entry name" value="HTH_TetR"/>
</dbReference>
<evidence type="ECO:0000256" key="2">
    <source>
        <dbReference type="ARBA" id="ARBA00023015"/>
    </source>
</evidence>
<evidence type="ECO:0000259" key="7">
    <source>
        <dbReference type="PROSITE" id="PS50977"/>
    </source>
</evidence>
<dbReference type="InterPro" id="IPR009057">
    <property type="entry name" value="Homeodomain-like_sf"/>
</dbReference>
<protein>
    <submittedName>
        <fullName evidence="8">Transcriptional regulator, TetR family</fullName>
    </submittedName>
</protein>
<dbReference type="SUPFAM" id="SSF46689">
    <property type="entry name" value="Homeodomain-like"/>
    <property type="match status" value="1"/>
</dbReference>
<evidence type="ECO:0000256" key="6">
    <source>
        <dbReference type="SAM" id="MobiDB-lite"/>
    </source>
</evidence>